<dbReference type="HOGENOM" id="CLU_1524304_0_0_11"/>
<feature type="region of interest" description="Disordered" evidence="1">
    <location>
        <begin position="1"/>
        <end position="26"/>
    </location>
</feature>
<dbReference type="AlphaFoldDB" id="A0A061A2H8"/>
<organism evidence="2">
    <name type="scientific">Streptomyces iranensis</name>
    <dbReference type="NCBI Taxonomy" id="576784"/>
    <lineage>
        <taxon>Bacteria</taxon>
        <taxon>Bacillati</taxon>
        <taxon>Actinomycetota</taxon>
        <taxon>Actinomycetes</taxon>
        <taxon>Kitasatosporales</taxon>
        <taxon>Streptomycetaceae</taxon>
        <taxon>Streptomyces</taxon>
        <taxon>Streptomyces violaceusniger group</taxon>
    </lineage>
</organism>
<proteinExistence type="predicted"/>
<evidence type="ECO:0000256" key="1">
    <source>
        <dbReference type="SAM" id="MobiDB-lite"/>
    </source>
</evidence>
<dbReference type="EMBL" id="LK022848">
    <property type="protein sequence ID" value="CDR09349.1"/>
    <property type="molecule type" value="Genomic_DNA"/>
</dbReference>
<name>A0A061A2H8_9ACTN</name>
<sequence length="176" mass="16656">MSTSRLANQKRGSRSRSRHAAAAAADRDTAAARDAVGVRCAAGVGGVGGVETPGAGGGAVAAVAAVAPVVGGAGGAGGVALCGAVVVGGAAVVRAACGGAVAGGAAVVRGAAVVGVLRGRRGSLRPGGPLRPGPLPPRCRTASPALVARFVDRSVARTPSLMLLAPFSVARPDTGR</sequence>
<protein>
    <submittedName>
        <fullName evidence="2">Uncharacterized protein</fullName>
    </submittedName>
</protein>
<accession>A0A061A2H8</accession>
<reference evidence="2" key="1">
    <citation type="submission" date="2014-05" db="EMBL/GenBank/DDBJ databases">
        <authorList>
            <person name="Horn Fabian"/>
        </authorList>
    </citation>
    <scope>NUCLEOTIDE SEQUENCE</scope>
</reference>
<evidence type="ECO:0000313" key="2">
    <source>
        <dbReference type="EMBL" id="CDR09349.1"/>
    </source>
</evidence>
<gene>
    <name evidence="2" type="ORF">SIRAN5964</name>
</gene>